<dbReference type="AlphaFoldDB" id="A0A4U9W0I9"/>
<gene>
    <name evidence="2" type="ORF">NCTC12965_05929</name>
</gene>
<feature type="chain" id="PRO_5020635691" evidence="1">
    <location>
        <begin position="21"/>
        <end position="60"/>
    </location>
</feature>
<sequence>MRVLSGIVMAMLFAPVVVQANEATEQKNLNKPAVRGSIIGQHAANTMIIRSLCILMKRTT</sequence>
<reference evidence="2" key="1">
    <citation type="submission" date="2019-05" db="EMBL/GenBank/DDBJ databases">
        <authorList>
            <consortium name="Pathogen Informatics"/>
        </authorList>
    </citation>
    <scope>NUCLEOTIDE SEQUENCE [LARGE SCALE GENOMIC DNA]</scope>
    <source>
        <strain evidence="2">NCTC12965</strain>
    </source>
</reference>
<feature type="signal peptide" evidence="1">
    <location>
        <begin position="1"/>
        <end position="20"/>
    </location>
</feature>
<dbReference type="EMBL" id="CABEEZ010000121">
    <property type="protein sequence ID" value="VTR50111.1"/>
    <property type="molecule type" value="Genomic_DNA"/>
</dbReference>
<keyword evidence="1" id="KW-0732">Signal</keyword>
<accession>A0A4U9W0I9</accession>
<protein>
    <submittedName>
        <fullName evidence="2">Uncharacterized protein</fullName>
    </submittedName>
</protein>
<organism evidence="2">
    <name type="scientific">Serratia fonticola</name>
    <dbReference type="NCBI Taxonomy" id="47917"/>
    <lineage>
        <taxon>Bacteria</taxon>
        <taxon>Pseudomonadati</taxon>
        <taxon>Pseudomonadota</taxon>
        <taxon>Gammaproteobacteria</taxon>
        <taxon>Enterobacterales</taxon>
        <taxon>Yersiniaceae</taxon>
        <taxon>Serratia</taxon>
    </lineage>
</organism>
<evidence type="ECO:0000256" key="1">
    <source>
        <dbReference type="SAM" id="SignalP"/>
    </source>
</evidence>
<evidence type="ECO:0000313" key="2">
    <source>
        <dbReference type="EMBL" id="VTR50111.1"/>
    </source>
</evidence>
<name>A0A4U9W0I9_SERFO</name>
<proteinExistence type="predicted"/>